<dbReference type="SFLD" id="SFLDF00310">
    <property type="entry name" value="oxygen-independent_coproporphy"/>
    <property type="match status" value="1"/>
</dbReference>
<dbReference type="GO" id="GO:0046872">
    <property type="term" value="F:metal ion binding"/>
    <property type="evidence" value="ECO:0007669"/>
    <property type="project" value="UniProtKB-KW"/>
</dbReference>
<sequence length="479" mass="54614">MISEIFLNAEASIAQLQIERLYHAVYGCKPTFIEDSYNHACVIKIEHCDERLACRLTHPLITVVTSFPSTEYTIQQVVAHTFVKAIEDCRINELPWGILTGIRPLKLYRALVEKVGLRLAEEKLRDFYFVKDNKIQLLRTIYEVQAKVLNFNTSDIVCLYIGIPYCPSRCTYCTFPGYIAKSDAEIASFFHAMMEELQFTMDWLRNHNKKIRSVYIGGGTPTVLSLHQLEVLLQKLQSQLHDQCIEFTIEAGRADTITADTLKLIKKYGVHRISINPQSFHDKTLREIGRNHSVEEVLQVYSMAKIGINQINMDLILGLPNETLEDVKATFKVIDQLRPESLTIHTLALKTKSKLLETTDSKQFKKNAIAQEMLAYAQGWAKEQSYIPYYIYRQKNIASNLENIGYALENQHSIYNILIMEELTSIVGVGCGAVSKLIDATTGEIVRVANPVNPDYYVKNIKEIMTNKVTKMAKILTKC</sequence>
<keyword evidence="3" id="KW-0408">Iron</keyword>
<dbReference type="SFLD" id="SFLDG01065">
    <property type="entry name" value="anaerobic_coproporphyrinogen-I"/>
    <property type="match status" value="1"/>
</dbReference>
<evidence type="ECO:0000256" key="2">
    <source>
        <dbReference type="ARBA" id="ARBA00022723"/>
    </source>
</evidence>
<keyword evidence="4" id="KW-0411">Iron-sulfur</keyword>
<evidence type="ECO:0000313" key="6">
    <source>
        <dbReference type="EMBL" id="OEH84578.1"/>
    </source>
</evidence>
<dbReference type="PANTHER" id="PTHR13932:SF1">
    <property type="entry name" value="OXYGEN-INDEPENDENT COPROPORPHYRINOGEN-III OXIDASE-LIKE PROTEIN HEMZ"/>
    <property type="match status" value="1"/>
</dbReference>
<organism evidence="6 7">
    <name type="scientific">Desulfuribacillus stibiiarsenatis</name>
    <dbReference type="NCBI Taxonomy" id="1390249"/>
    <lineage>
        <taxon>Bacteria</taxon>
        <taxon>Bacillati</taxon>
        <taxon>Bacillota</taxon>
        <taxon>Desulfuribacillia</taxon>
        <taxon>Desulfuribacillales</taxon>
        <taxon>Desulfuribacillaceae</taxon>
        <taxon>Desulfuribacillus</taxon>
    </lineage>
</organism>
<evidence type="ECO:0000256" key="4">
    <source>
        <dbReference type="ARBA" id="ARBA00023014"/>
    </source>
</evidence>
<dbReference type="SFLD" id="SFLDG01082">
    <property type="entry name" value="B12-binding_domain_containing"/>
    <property type="match status" value="1"/>
</dbReference>
<dbReference type="CDD" id="cd01335">
    <property type="entry name" value="Radical_SAM"/>
    <property type="match status" value="1"/>
</dbReference>
<evidence type="ECO:0000256" key="3">
    <source>
        <dbReference type="ARBA" id="ARBA00023004"/>
    </source>
</evidence>
<protein>
    <submittedName>
        <fullName evidence="6">Coproporphyrinogen dehydrogenase HemZ</fullName>
    </submittedName>
</protein>
<proteinExistence type="predicted"/>
<dbReference type="InterPro" id="IPR034505">
    <property type="entry name" value="Coproporphyrinogen-III_oxidase"/>
</dbReference>
<reference evidence="6 7" key="1">
    <citation type="submission" date="2016-09" db="EMBL/GenBank/DDBJ databases">
        <title>Desulfuribacillus arsenicus sp. nov., an obligately anaerobic, dissimilatory arsenic- and antimonate-reducing bacterium isolated from anoxic sediments.</title>
        <authorList>
            <person name="Abin C.A."/>
            <person name="Hollibaugh J.T."/>
        </authorList>
    </citation>
    <scope>NUCLEOTIDE SEQUENCE [LARGE SCALE GENOMIC DNA]</scope>
    <source>
        <strain evidence="6 7">MLFW-2</strain>
    </source>
</reference>
<dbReference type="InterPro" id="IPR007197">
    <property type="entry name" value="rSAM"/>
</dbReference>
<dbReference type="GO" id="GO:0003824">
    <property type="term" value="F:catalytic activity"/>
    <property type="evidence" value="ECO:0007669"/>
    <property type="project" value="InterPro"/>
</dbReference>
<keyword evidence="1" id="KW-0949">S-adenosyl-L-methionine</keyword>
<dbReference type="Pfam" id="PF04055">
    <property type="entry name" value="Radical_SAM"/>
    <property type="match status" value="1"/>
</dbReference>
<keyword evidence="7" id="KW-1185">Reference proteome</keyword>
<evidence type="ECO:0000313" key="7">
    <source>
        <dbReference type="Proteomes" id="UP000095255"/>
    </source>
</evidence>
<dbReference type="NCBIfam" id="TIGR03994">
    <property type="entry name" value="rSAM_HemZ"/>
    <property type="match status" value="1"/>
</dbReference>
<feature type="domain" description="Radical SAM core" evidence="5">
    <location>
        <begin position="151"/>
        <end position="383"/>
    </location>
</feature>
<keyword evidence="2" id="KW-0479">Metal-binding</keyword>
<dbReference type="STRING" id="1390249.BHU72_08745"/>
<dbReference type="Proteomes" id="UP000095255">
    <property type="component" value="Unassembled WGS sequence"/>
</dbReference>
<dbReference type="Gene3D" id="3.20.20.70">
    <property type="entry name" value="Aldolase class I"/>
    <property type="match status" value="1"/>
</dbReference>
<evidence type="ECO:0000256" key="1">
    <source>
        <dbReference type="ARBA" id="ARBA00022691"/>
    </source>
</evidence>
<comment type="caution">
    <text evidence="6">The sequence shown here is derived from an EMBL/GenBank/DDBJ whole genome shotgun (WGS) entry which is preliminary data.</text>
</comment>
<dbReference type="PANTHER" id="PTHR13932">
    <property type="entry name" value="COPROPORPHYRINIGEN III OXIDASE"/>
    <property type="match status" value="1"/>
</dbReference>
<dbReference type="GO" id="GO:0051539">
    <property type="term" value="F:4 iron, 4 sulfur cluster binding"/>
    <property type="evidence" value="ECO:0007669"/>
    <property type="project" value="TreeGrafter"/>
</dbReference>
<dbReference type="SFLD" id="SFLDS00029">
    <property type="entry name" value="Radical_SAM"/>
    <property type="match status" value="1"/>
</dbReference>
<dbReference type="InterPro" id="IPR006638">
    <property type="entry name" value="Elp3/MiaA/NifB-like_rSAM"/>
</dbReference>
<accession>A0A1E5L361</accession>
<dbReference type="AlphaFoldDB" id="A0A1E5L361"/>
<dbReference type="SUPFAM" id="SSF102114">
    <property type="entry name" value="Radical SAM enzymes"/>
    <property type="match status" value="1"/>
</dbReference>
<dbReference type="RefSeq" id="WP_069703005.1">
    <property type="nucleotide sequence ID" value="NZ_MJAT01000037.1"/>
</dbReference>
<dbReference type="PROSITE" id="PS51918">
    <property type="entry name" value="RADICAL_SAM"/>
    <property type="match status" value="1"/>
</dbReference>
<dbReference type="InterPro" id="IPR013785">
    <property type="entry name" value="Aldolase_TIM"/>
</dbReference>
<dbReference type="GO" id="GO:0006779">
    <property type="term" value="P:porphyrin-containing compound biosynthetic process"/>
    <property type="evidence" value="ECO:0007669"/>
    <property type="project" value="TreeGrafter"/>
</dbReference>
<dbReference type="EMBL" id="MJAT01000037">
    <property type="protein sequence ID" value="OEH84578.1"/>
    <property type="molecule type" value="Genomic_DNA"/>
</dbReference>
<dbReference type="GO" id="GO:0005737">
    <property type="term" value="C:cytoplasm"/>
    <property type="evidence" value="ECO:0007669"/>
    <property type="project" value="TreeGrafter"/>
</dbReference>
<dbReference type="OrthoDB" id="9808022at2"/>
<dbReference type="InterPro" id="IPR058240">
    <property type="entry name" value="rSAM_sf"/>
</dbReference>
<gene>
    <name evidence="6" type="ORF">BHU72_08745</name>
</gene>
<name>A0A1E5L361_9FIRM</name>
<dbReference type="InterPro" id="IPR023995">
    <property type="entry name" value="HemZ"/>
</dbReference>
<evidence type="ECO:0000259" key="5">
    <source>
        <dbReference type="PROSITE" id="PS51918"/>
    </source>
</evidence>
<dbReference type="SMART" id="SM00729">
    <property type="entry name" value="Elp3"/>
    <property type="match status" value="1"/>
</dbReference>